<dbReference type="HOGENOM" id="CLU_1700367_0_0_5"/>
<reference evidence="3 4" key="1">
    <citation type="submission" date="2013-07" db="EMBL/GenBank/DDBJ databases">
        <title>Completed genome of Sphingomonas sanxanigenens NX02.</title>
        <authorList>
            <person name="Ma T."/>
            <person name="Huang H."/>
            <person name="Wu M."/>
            <person name="Li X."/>
            <person name="Li G."/>
        </authorList>
    </citation>
    <scope>NUCLEOTIDE SEQUENCE [LARGE SCALE GENOMIC DNA]</scope>
    <source>
        <strain evidence="3 4">NX02</strain>
    </source>
</reference>
<dbReference type="InterPro" id="IPR027417">
    <property type="entry name" value="P-loop_NTPase"/>
</dbReference>
<accession>W0AFV8</accession>
<dbReference type="InterPro" id="IPR003959">
    <property type="entry name" value="ATPase_AAA_core"/>
</dbReference>
<dbReference type="STRING" id="1123269.NX02_17470"/>
<organism evidence="3 4">
    <name type="scientific">Sphingomonas sanxanigenens DSM 19645 = NX02</name>
    <dbReference type="NCBI Taxonomy" id="1123269"/>
    <lineage>
        <taxon>Bacteria</taxon>
        <taxon>Pseudomonadati</taxon>
        <taxon>Pseudomonadota</taxon>
        <taxon>Alphaproteobacteria</taxon>
        <taxon>Sphingomonadales</taxon>
        <taxon>Sphingomonadaceae</taxon>
        <taxon>Sphingomonas</taxon>
    </lineage>
</organism>
<sequence length="179" mass="19954">MDLMGLPSVTPATLRQSLYEMKVGKLEVALPDVGFGVSQVLPIIVEALRAMPGETVILEQPEIHLHPRVQAVLADFLIARSNDGIRFIVETHSDHLVKRLARRIAEGSISKISERIAVFFVAGGAEEGSAPSQILINEYGEIQNWPPGFFDQNEDLYWTAASLRRRRSLKKKLREVAPE</sequence>
<dbReference type="eggNOG" id="COG4938">
    <property type="taxonomic scope" value="Bacteria"/>
</dbReference>
<dbReference type="EMBL" id="CP006644">
    <property type="protein sequence ID" value="AHE55168.1"/>
    <property type="molecule type" value="Genomic_DNA"/>
</dbReference>
<gene>
    <name evidence="3" type="ORF">NX02_17470</name>
</gene>
<name>W0AFV8_9SPHN</name>
<dbReference type="PANTHER" id="PTHR43581">
    <property type="entry name" value="ATP/GTP PHOSPHATASE"/>
    <property type="match status" value="1"/>
</dbReference>
<dbReference type="InterPro" id="IPR022532">
    <property type="entry name" value="DUF3696"/>
</dbReference>
<evidence type="ECO:0000313" key="3">
    <source>
        <dbReference type="EMBL" id="AHE55168.1"/>
    </source>
</evidence>
<feature type="domain" description="ATPase AAA-type core" evidence="2">
    <location>
        <begin position="27"/>
        <end position="97"/>
    </location>
</feature>
<keyword evidence="4" id="KW-1185">Reference proteome</keyword>
<dbReference type="KEGG" id="ssan:NX02_17470"/>
<dbReference type="AlphaFoldDB" id="W0AFV8"/>
<evidence type="ECO:0000259" key="1">
    <source>
        <dbReference type="Pfam" id="PF12476"/>
    </source>
</evidence>
<dbReference type="PANTHER" id="PTHR43581:SF2">
    <property type="entry name" value="EXCINUCLEASE ATPASE SUBUNIT"/>
    <property type="match status" value="1"/>
</dbReference>
<feature type="domain" description="DUF3696" evidence="1">
    <location>
        <begin position="114"/>
        <end position="155"/>
    </location>
</feature>
<evidence type="ECO:0000259" key="2">
    <source>
        <dbReference type="Pfam" id="PF13304"/>
    </source>
</evidence>
<dbReference type="InterPro" id="IPR051396">
    <property type="entry name" value="Bact_Antivir_Def_Nuclease"/>
</dbReference>
<dbReference type="Pfam" id="PF12476">
    <property type="entry name" value="DUF3696"/>
    <property type="match status" value="1"/>
</dbReference>
<dbReference type="Proteomes" id="UP000018851">
    <property type="component" value="Chromosome"/>
</dbReference>
<protein>
    <recommendedName>
        <fullName evidence="5">AAA domain-containing protein</fullName>
    </recommendedName>
</protein>
<proteinExistence type="predicted"/>
<evidence type="ECO:0008006" key="5">
    <source>
        <dbReference type="Google" id="ProtNLM"/>
    </source>
</evidence>
<dbReference type="PATRIC" id="fig|1123269.5.peg.3421"/>
<evidence type="ECO:0000313" key="4">
    <source>
        <dbReference type="Proteomes" id="UP000018851"/>
    </source>
</evidence>
<dbReference type="Pfam" id="PF13304">
    <property type="entry name" value="AAA_21"/>
    <property type="match status" value="1"/>
</dbReference>
<dbReference type="SUPFAM" id="SSF52540">
    <property type="entry name" value="P-loop containing nucleoside triphosphate hydrolases"/>
    <property type="match status" value="1"/>
</dbReference>